<dbReference type="InterPro" id="IPR025877">
    <property type="entry name" value="MobA-like_NTP_Trfase"/>
</dbReference>
<dbReference type="PANTHER" id="PTHR40392">
    <property type="entry name" value="2-PHOSPHO-L-LACTATE GUANYLYLTRANSFERASE"/>
    <property type="match status" value="1"/>
</dbReference>
<keyword evidence="2 6" id="KW-0548">Nucleotidyltransferase</keyword>
<gene>
    <name evidence="6" type="primary">cofC</name>
    <name evidence="6" type="ORF">GCM10022223_08670</name>
</gene>
<dbReference type="PANTHER" id="PTHR40392:SF1">
    <property type="entry name" value="2-PHOSPHO-L-LACTATE GUANYLYLTRANSFERASE"/>
    <property type="match status" value="1"/>
</dbReference>
<feature type="domain" description="MobA-like NTP transferase" evidence="5">
    <location>
        <begin position="58"/>
        <end position="188"/>
    </location>
</feature>
<dbReference type="NCBIfam" id="TIGR03552">
    <property type="entry name" value="F420_cofC"/>
    <property type="match status" value="1"/>
</dbReference>
<keyword evidence="1" id="KW-0808">Transferase</keyword>
<dbReference type="InterPro" id="IPR029044">
    <property type="entry name" value="Nucleotide-diphossugar_trans"/>
</dbReference>
<proteinExistence type="predicted"/>
<comment type="caution">
    <text evidence="6">The sequence shown here is derived from an EMBL/GenBank/DDBJ whole genome shotgun (WGS) entry which is preliminary data.</text>
</comment>
<organism evidence="6 7">
    <name type="scientific">Kineosporia mesophila</name>
    <dbReference type="NCBI Taxonomy" id="566012"/>
    <lineage>
        <taxon>Bacteria</taxon>
        <taxon>Bacillati</taxon>
        <taxon>Actinomycetota</taxon>
        <taxon>Actinomycetes</taxon>
        <taxon>Kineosporiales</taxon>
        <taxon>Kineosporiaceae</taxon>
        <taxon>Kineosporia</taxon>
    </lineage>
</organism>
<evidence type="ECO:0000256" key="3">
    <source>
        <dbReference type="ARBA" id="ARBA00022741"/>
    </source>
</evidence>
<dbReference type="EMBL" id="BAAAZO010000001">
    <property type="protein sequence ID" value="GAA3595741.1"/>
    <property type="molecule type" value="Genomic_DNA"/>
</dbReference>
<sequence length="225" mass="23051">MIEDDARTTRPEVTGVSGRPGRAWTLVLPFKGGPNAKSRLAAPPGLAGAIALDCLDAVLAAQRVAQVVVVTADSSLAQSASAAGATVRNESRPGAGLLAAITDGLDGLQGPCAVLLGDLPALKPADLDQALQGAWEALATTSDRSGMVFVPDADDIGTVLLAATDPSALRPSFGPESARRHAESGARRLDLDLPALRRDVDTQADLAVARQLGLGRRTRAALDPN</sequence>
<evidence type="ECO:0000256" key="1">
    <source>
        <dbReference type="ARBA" id="ARBA00022679"/>
    </source>
</evidence>
<protein>
    <submittedName>
        <fullName evidence="6">2-phospho-L-lactate guanylyltransferase</fullName>
    </submittedName>
</protein>
<dbReference type="SUPFAM" id="SSF53448">
    <property type="entry name" value="Nucleotide-diphospho-sugar transferases"/>
    <property type="match status" value="1"/>
</dbReference>
<evidence type="ECO:0000256" key="4">
    <source>
        <dbReference type="ARBA" id="ARBA00023134"/>
    </source>
</evidence>
<dbReference type="Proteomes" id="UP001501074">
    <property type="component" value="Unassembled WGS sequence"/>
</dbReference>
<name>A0ABP6Z1R0_9ACTN</name>
<dbReference type="InterPro" id="IPR002835">
    <property type="entry name" value="CofC"/>
</dbReference>
<accession>A0ABP6Z1R0</accession>
<keyword evidence="4" id="KW-0342">GTP-binding</keyword>
<evidence type="ECO:0000259" key="5">
    <source>
        <dbReference type="Pfam" id="PF12804"/>
    </source>
</evidence>
<dbReference type="GO" id="GO:0016779">
    <property type="term" value="F:nucleotidyltransferase activity"/>
    <property type="evidence" value="ECO:0007669"/>
    <property type="project" value="UniProtKB-KW"/>
</dbReference>
<evidence type="ECO:0000256" key="2">
    <source>
        <dbReference type="ARBA" id="ARBA00022695"/>
    </source>
</evidence>
<dbReference type="Gene3D" id="3.90.550.10">
    <property type="entry name" value="Spore Coat Polysaccharide Biosynthesis Protein SpsA, Chain A"/>
    <property type="match status" value="1"/>
</dbReference>
<dbReference type="Pfam" id="PF12804">
    <property type="entry name" value="NTP_transf_3"/>
    <property type="match status" value="1"/>
</dbReference>
<evidence type="ECO:0000313" key="6">
    <source>
        <dbReference type="EMBL" id="GAA3595741.1"/>
    </source>
</evidence>
<dbReference type="RefSeq" id="WP_231487393.1">
    <property type="nucleotide sequence ID" value="NZ_BAAAZO010000001.1"/>
</dbReference>
<reference evidence="7" key="1">
    <citation type="journal article" date="2019" name="Int. J. Syst. Evol. Microbiol.">
        <title>The Global Catalogue of Microorganisms (GCM) 10K type strain sequencing project: providing services to taxonomists for standard genome sequencing and annotation.</title>
        <authorList>
            <consortium name="The Broad Institute Genomics Platform"/>
            <consortium name="The Broad Institute Genome Sequencing Center for Infectious Disease"/>
            <person name="Wu L."/>
            <person name="Ma J."/>
        </authorList>
    </citation>
    <scope>NUCLEOTIDE SEQUENCE [LARGE SCALE GENOMIC DNA]</scope>
    <source>
        <strain evidence="7">JCM 16902</strain>
    </source>
</reference>
<keyword evidence="7" id="KW-1185">Reference proteome</keyword>
<keyword evidence="3" id="KW-0547">Nucleotide-binding</keyword>
<evidence type="ECO:0000313" key="7">
    <source>
        <dbReference type="Proteomes" id="UP001501074"/>
    </source>
</evidence>